<name>A0A3B0FHB2_PSEPS</name>
<evidence type="ECO:0000256" key="5">
    <source>
        <dbReference type="ARBA" id="ARBA00023004"/>
    </source>
</evidence>
<dbReference type="InterPro" id="IPR051269">
    <property type="entry name" value="Fe-S_cluster_ET"/>
</dbReference>
<accession>A0A3B0FHB2</accession>
<keyword evidence="6" id="KW-0411">Iron-sulfur</keyword>
<keyword evidence="2" id="KW-0813">Transport</keyword>
<keyword evidence="3" id="KW-0479">Metal-binding</keyword>
<organism evidence="8 9">
    <name type="scientific">Pseudarthrobacter phenanthrenivorans</name>
    <name type="common">Arthrobacter phenanthrenivorans</name>
    <dbReference type="NCBI Taxonomy" id="361575"/>
    <lineage>
        <taxon>Bacteria</taxon>
        <taxon>Bacillati</taxon>
        <taxon>Actinomycetota</taxon>
        <taxon>Actinomycetes</taxon>
        <taxon>Micrococcales</taxon>
        <taxon>Micrococcaceae</taxon>
        <taxon>Pseudarthrobacter</taxon>
    </lineage>
</organism>
<dbReference type="EMBL" id="RBNH01000047">
    <property type="protein sequence ID" value="RKO19279.1"/>
    <property type="molecule type" value="Genomic_DNA"/>
</dbReference>
<dbReference type="Pfam" id="PF13459">
    <property type="entry name" value="Fer4_15"/>
    <property type="match status" value="1"/>
</dbReference>
<comment type="cofactor">
    <cofactor evidence="1">
        <name>[3Fe-4S] cluster</name>
        <dbReference type="ChEBI" id="CHEBI:21137"/>
    </cofactor>
</comment>
<dbReference type="GO" id="GO:0051538">
    <property type="term" value="F:3 iron, 4 sulfur cluster binding"/>
    <property type="evidence" value="ECO:0007669"/>
    <property type="project" value="UniProtKB-KW"/>
</dbReference>
<dbReference type="SUPFAM" id="SSF54862">
    <property type="entry name" value="4Fe-4S ferredoxins"/>
    <property type="match status" value="1"/>
</dbReference>
<evidence type="ECO:0000256" key="1">
    <source>
        <dbReference type="ARBA" id="ARBA00001927"/>
    </source>
</evidence>
<dbReference type="Proteomes" id="UP000273159">
    <property type="component" value="Unassembled WGS sequence"/>
</dbReference>
<reference evidence="8 9" key="1">
    <citation type="submission" date="2018-10" db="EMBL/GenBank/DDBJ databases">
        <title>Genome-guide identification and characterization of bacteria that degrade polycyclic aromatic hydrocarbons and resist hexavalent chromium simultaneously.</title>
        <authorList>
            <person name="Feng H."/>
        </authorList>
    </citation>
    <scope>NUCLEOTIDE SEQUENCE [LARGE SCALE GENOMIC DNA]</scope>
    <source>
        <strain evidence="8 9">J015</strain>
    </source>
</reference>
<dbReference type="GO" id="GO:0046872">
    <property type="term" value="F:metal ion binding"/>
    <property type="evidence" value="ECO:0007669"/>
    <property type="project" value="UniProtKB-KW"/>
</dbReference>
<evidence type="ECO:0000256" key="7">
    <source>
        <dbReference type="ARBA" id="ARBA00023291"/>
    </source>
</evidence>
<evidence type="ECO:0000313" key="9">
    <source>
        <dbReference type="Proteomes" id="UP000273159"/>
    </source>
</evidence>
<dbReference type="PANTHER" id="PTHR36923:SF3">
    <property type="entry name" value="FERREDOXIN"/>
    <property type="match status" value="1"/>
</dbReference>
<proteinExistence type="predicted"/>
<evidence type="ECO:0000256" key="3">
    <source>
        <dbReference type="ARBA" id="ARBA00022723"/>
    </source>
</evidence>
<dbReference type="Gene3D" id="3.30.70.20">
    <property type="match status" value="1"/>
</dbReference>
<evidence type="ECO:0000313" key="8">
    <source>
        <dbReference type="EMBL" id="RKO19279.1"/>
    </source>
</evidence>
<reference evidence="9" key="2">
    <citation type="submission" date="2018-10" db="EMBL/GenBank/DDBJ databases">
        <authorList>
            <person name="Wang Y."/>
            <person name="Wang J."/>
            <person name="Yang X."/>
            <person name="Wang Z."/>
            <person name="Huang Y."/>
        </authorList>
    </citation>
    <scope>NUCLEOTIDE SEQUENCE [LARGE SCALE GENOMIC DNA]</scope>
    <source>
        <strain evidence="9">J015</strain>
    </source>
</reference>
<keyword evidence="5" id="KW-0408">Iron</keyword>
<evidence type="ECO:0000256" key="6">
    <source>
        <dbReference type="ARBA" id="ARBA00023014"/>
    </source>
</evidence>
<protein>
    <submittedName>
        <fullName evidence="8">Ferredoxin</fullName>
    </submittedName>
</protein>
<gene>
    <name evidence="8" type="ORF">D7Z96_20715</name>
</gene>
<sequence length="63" mass="6674">MKITSNPKKCMAYGNCAAVAPNVYDLDGAVVKVLLPEPPAELQADARAGARECPSRALTIEED</sequence>
<keyword evidence="7" id="KW-0003">3Fe-4S</keyword>
<keyword evidence="4" id="KW-0249">Electron transport</keyword>
<evidence type="ECO:0000256" key="2">
    <source>
        <dbReference type="ARBA" id="ARBA00022448"/>
    </source>
</evidence>
<evidence type="ECO:0000256" key="4">
    <source>
        <dbReference type="ARBA" id="ARBA00022982"/>
    </source>
</evidence>
<comment type="caution">
    <text evidence="8">The sequence shown here is derived from an EMBL/GenBank/DDBJ whole genome shotgun (WGS) entry which is preliminary data.</text>
</comment>
<dbReference type="PANTHER" id="PTHR36923">
    <property type="entry name" value="FERREDOXIN"/>
    <property type="match status" value="1"/>
</dbReference>
<dbReference type="AlphaFoldDB" id="A0A3B0FHB2"/>
<dbReference type="RefSeq" id="WP_013602996.1">
    <property type="nucleotide sequence ID" value="NZ_RBNH01000047.1"/>
</dbReference>